<keyword evidence="2" id="KW-0378">Hydrolase</keyword>
<dbReference type="SUPFAM" id="SSF142535">
    <property type="entry name" value="AF0625-like"/>
    <property type="match status" value="1"/>
</dbReference>
<accession>A0A6N0NUD9</accession>
<dbReference type="PANTHER" id="PTHR34667:SF1">
    <property type="entry name" value="D-AMINOACYL-TRNA DEACYLASE"/>
    <property type="match status" value="1"/>
</dbReference>
<dbReference type="GO" id="GO:0051499">
    <property type="term" value="F:D-aminoacyl-tRNA deacylase activity"/>
    <property type="evidence" value="ECO:0007669"/>
    <property type="project" value="InterPro"/>
</dbReference>
<dbReference type="InterPro" id="IPR018033">
    <property type="entry name" value="Deacylase_DtdA_archaea"/>
</dbReference>
<sequence>MKVSVIISSQDPVGKTLKRLGYQFEEITEDVVDFSYNKGDAVIMICRHESSSRTPTITVHHPGNPGGKPLGGKPWELGIANPRLLTSIFREILKMDTDLDKVIEATHHGPTNLPVSVTFVEIGSDERFWTNQGLVDSLARAVLRGIENFENTDCSSTYLVFGGPHYSRTASSLAKMNCISHIISKHFISELNSNLIFQAIERNVTKPNTAILDSIQREKREMITNILSSNNISFQFR</sequence>
<dbReference type="KEGG" id="mten:GWK48_08560"/>
<keyword evidence="1" id="KW-0479">Metal-binding</keyword>
<evidence type="ECO:0000256" key="1">
    <source>
        <dbReference type="ARBA" id="ARBA00022723"/>
    </source>
</evidence>
<dbReference type="PANTHER" id="PTHR34667">
    <property type="entry name" value="D-AMINOACYL-TRNA DEACYLASE"/>
    <property type="match status" value="1"/>
</dbReference>
<gene>
    <name evidence="5" type="ORF">GWK48_08560</name>
</gene>
<evidence type="ECO:0000256" key="3">
    <source>
        <dbReference type="ARBA" id="ARBA00022833"/>
    </source>
</evidence>
<dbReference type="Gene3D" id="3.40.630.50">
    <property type="entry name" value="AF0625-like"/>
    <property type="match status" value="1"/>
</dbReference>
<reference evidence="5 6" key="1">
    <citation type="submission" date="2020-02" db="EMBL/GenBank/DDBJ databases">
        <title>Comparative genome analysis reveals the metabolism and evolution of the thermophilic archaeal genus Metallosphaera.</title>
        <authorList>
            <person name="Jiang C."/>
        </authorList>
    </citation>
    <scope>NUCLEOTIDE SEQUENCE [LARGE SCALE GENOMIC DNA]</scope>
    <source>
        <strain evidence="5 6">Ric-A</strain>
    </source>
</reference>
<dbReference type="PIRSF" id="PIRSF016210">
    <property type="entry name" value="UCP016210"/>
    <property type="match status" value="1"/>
</dbReference>
<evidence type="ECO:0000313" key="5">
    <source>
        <dbReference type="EMBL" id="QKR00416.1"/>
    </source>
</evidence>
<evidence type="ECO:0000313" key="6">
    <source>
        <dbReference type="Proteomes" id="UP000509301"/>
    </source>
</evidence>
<keyword evidence="3" id="KW-0862">Zinc</keyword>
<dbReference type="RefSeq" id="WP_174631383.1">
    <property type="nucleotide sequence ID" value="NZ_CP049074.1"/>
</dbReference>
<name>A0A6N0NUD9_9CREN</name>
<keyword evidence="6" id="KW-1185">Reference proteome</keyword>
<evidence type="ECO:0000256" key="2">
    <source>
        <dbReference type="ARBA" id="ARBA00022801"/>
    </source>
</evidence>
<dbReference type="OrthoDB" id="9863at2157"/>
<dbReference type="InterPro" id="IPR007508">
    <property type="entry name" value="DtdA"/>
</dbReference>
<dbReference type="Pfam" id="PF04414">
    <property type="entry name" value="tRNA_deacylase"/>
    <property type="match status" value="1"/>
</dbReference>
<dbReference type="GeneID" id="55641990"/>
<dbReference type="EMBL" id="CP049074">
    <property type="protein sequence ID" value="QKR00416.1"/>
    <property type="molecule type" value="Genomic_DNA"/>
</dbReference>
<dbReference type="AlphaFoldDB" id="A0A6N0NUD9"/>
<evidence type="ECO:0000256" key="4">
    <source>
        <dbReference type="ARBA" id="ARBA00033425"/>
    </source>
</evidence>
<proteinExistence type="predicted"/>
<dbReference type="GO" id="GO:0046872">
    <property type="term" value="F:metal ion binding"/>
    <property type="evidence" value="ECO:0007669"/>
    <property type="project" value="UniProtKB-KW"/>
</dbReference>
<dbReference type="GO" id="GO:0019478">
    <property type="term" value="P:D-amino acid catabolic process"/>
    <property type="evidence" value="ECO:0007669"/>
    <property type="project" value="InterPro"/>
</dbReference>
<dbReference type="Gene3D" id="3.40.50.10700">
    <property type="entry name" value="AF0625-like"/>
    <property type="match status" value="1"/>
</dbReference>
<organism evidence="5 6">
    <name type="scientific">Metallosphaera tengchongensis</name>
    <dbReference type="NCBI Taxonomy" id="1532350"/>
    <lineage>
        <taxon>Archaea</taxon>
        <taxon>Thermoproteota</taxon>
        <taxon>Thermoprotei</taxon>
        <taxon>Sulfolobales</taxon>
        <taxon>Sulfolobaceae</taxon>
        <taxon>Metallosphaera</taxon>
    </lineage>
</organism>
<protein>
    <recommendedName>
        <fullName evidence="4">D-tyrosyl-tRNA(Tyr) deacylase</fullName>
    </recommendedName>
</protein>
<dbReference type="Proteomes" id="UP000509301">
    <property type="component" value="Chromosome"/>
</dbReference>